<proteinExistence type="predicted"/>
<accession>A0A392U2X1</accession>
<reference evidence="1 2" key="1">
    <citation type="journal article" date="2018" name="Front. Plant Sci.">
        <title>Red Clover (Trifolium pratense) and Zigzag Clover (T. medium) - A Picture of Genomic Similarities and Differences.</title>
        <authorList>
            <person name="Dluhosova J."/>
            <person name="Istvanek J."/>
            <person name="Nedelnik J."/>
            <person name="Repkova J."/>
        </authorList>
    </citation>
    <scope>NUCLEOTIDE SEQUENCE [LARGE SCALE GENOMIC DNA]</scope>
    <source>
        <strain evidence="2">cv. 10/8</strain>
        <tissue evidence="1">Leaf</tissue>
    </source>
</reference>
<feature type="non-terminal residue" evidence="1">
    <location>
        <position position="68"/>
    </location>
</feature>
<sequence>MLKKKKEEITVTGRVAHRSIRAGHPTKVTDKDIAISLIIRPVDKMISHALRKDVIHQKDHTHLLTELK</sequence>
<comment type="caution">
    <text evidence="1">The sequence shown here is derived from an EMBL/GenBank/DDBJ whole genome shotgun (WGS) entry which is preliminary data.</text>
</comment>
<keyword evidence="2" id="KW-1185">Reference proteome</keyword>
<evidence type="ECO:0000313" key="1">
    <source>
        <dbReference type="EMBL" id="MCI67662.1"/>
    </source>
</evidence>
<evidence type="ECO:0000313" key="2">
    <source>
        <dbReference type="Proteomes" id="UP000265520"/>
    </source>
</evidence>
<dbReference type="AlphaFoldDB" id="A0A392U2X1"/>
<name>A0A392U2X1_9FABA</name>
<dbReference type="Proteomes" id="UP000265520">
    <property type="component" value="Unassembled WGS sequence"/>
</dbReference>
<protein>
    <submittedName>
        <fullName evidence="1">Uncharacterized protein</fullName>
    </submittedName>
</protein>
<dbReference type="EMBL" id="LXQA010721375">
    <property type="protein sequence ID" value="MCI67662.1"/>
    <property type="molecule type" value="Genomic_DNA"/>
</dbReference>
<organism evidence="1 2">
    <name type="scientific">Trifolium medium</name>
    <dbReference type="NCBI Taxonomy" id="97028"/>
    <lineage>
        <taxon>Eukaryota</taxon>
        <taxon>Viridiplantae</taxon>
        <taxon>Streptophyta</taxon>
        <taxon>Embryophyta</taxon>
        <taxon>Tracheophyta</taxon>
        <taxon>Spermatophyta</taxon>
        <taxon>Magnoliopsida</taxon>
        <taxon>eudicotyledons</taxon>
        <taxon>Gunneridae</taxon>
        <taxon>Pentapetalae</taxon>
        <taxon>rosids</taxon>
        <taxon>fabids</taxon>
        <taxon>Fabales</taxon>
        <taxon>Fabaceae</taxon>
        <taxon>Papilionoideae</taxon>
        <taxon>50 kb inversion clade</taxon>
        <taxon>NPAAA clade</taxon>
        <taxon>Hologalegina</taxon>
        <taxon>IRL clade</taxon>
        <taxon>Trifolieae</taxon>
        <taxon>Trifolium</taxon>
    </lineage>
</organism>